<name>A0AAD1X5Y5_EUPCR</name>
<comment type="caution">
    <text evidence="2">The sequence shown here is derived from an EMBL/GenBank/DDBJ whole genome shotgun (WGS) entry which is preliminary data.</text>
</comment>
<protein>
    <submittedName>
        <fullName evidence="2">Uncharacterized protein</fullName>
    </submittedName>
</protein>
<dbReference type="AlphaFoldDB" id="A0AAD1X5Y5"/>
<feature type="compositionally biased region" description="Low complexity" evidence="1">
    <location>
        <begin position="1"/>
        <end position="16"/>
    </location>
</feature>
<proteinExistence type="predicted"/>
<accession>A0AAD1X5Y5</accession>
<organism evidence="2 3">
    <name type="scientific">Euplotes crassus</name>
    <dbReference type="NCBI Taxonomy" id="5936"/>
    <lineage>
        <taxon>Eukaryota</taxon>
        <taxon>Sar</taxon>
        <taxon>Alveolata</taxon>
        <taxon>Ciliophora</taxon>
        <taxon>Intramacronucleata</taxon>
        <taxon>Spirotrichea</taxon>
        <taxon>Hypotrichia</taxon>
        <taxon>Euplotida</taxon>
        <taxon>Euplotidae</taxon>
        <taxon>Moneuplotes</taxon>
    </lineage>
</organism>
<feature type="region of interest" description="Disordered" evidence="1">
    <location>
        <begin position="1"/>
        <end position="31"/>
    </location>
</feature>
<dbReference type="Proteomes" id="UP001295684">
    <property type="component" value="Unassembled WGS sequence"/>
</dbReference>
<evidence type="ECO:0000313" key="2">
    <source>
        <dbReference type="EMBL" id="CAI2358906.1"/>
    </source>
</evidence>
<dbReference type="EMBL" id="CAMPGE010000180">
    <property type="protein sequence ID" value="CAI2358906.1"/>
    <property type="molecule type" value="Genomic_DNA"/>
</dbReference>
<keyword evidence="3" id="KW-1185">Reference proteome</keyword>
<gene>
    <name evidence="2" type="ORF">ECRASSUSDP1_LOCUS189</name>
</gene>
<reference evidence="2" key="1">
    <citation type="submission" date="2023-07" db="EMBL/GenBank/DDBJ databases">
        <authorList>
            <consortium name="AG Swart"/>
            <person name="Singh M."/>
            <person name="Singh A."/>
            <person name="Seah K."/>
            <person name="Emmerich C."/>
        </authorList>
    </citation>
    <scope>NUCLEOTIDE SEQUENCE</scope>
    <source>
        <strain evidence="2">DP1</strain>
    </source>
</reference>
<evidence type="ECO:0000256" key="1">
    <source>
        <dbReference type="SAM" id="MobiDB-lite"/>
    </source>
</evidence>
<evidence type="ECO:0000313" key="3">
    <source>
        <dbReference type="Proteomes" id="UP001295684"/>
    </source>
</evidence>
<sequence length="313" mass="35873">MKDLDSNNPDSNNPDSSDPDSSEPVSSESEAYDPYDDLKCIHELVGEVGTLSIEEAKTMAFPLANFKEVNKFLMSKSKYPCLIHSEDDLEILELIGVMDFVKIEFGCEDRYSVEKHHKAYFQTPLVYILLGLFRVLYNFDPIQEGESSFLQRYFTQTAARYGKDIFRGTTAGDVEPIMPWISEVITMESDEVEVEIMEVYNFFNALTCSSLWEMQQSPGTDIMSTLHIIIYESDEILHPNQMADYKAKTMELCMNQNYISFLLEAAQYERRIVSLMSQGEPSRSFVMIECDLIPPHNFKDMPIVHTKKIICSA</sequence>